<keyword evidence="1" id="KW-0812">Transmembrane</keyword>
<comment type="caution">
    <text evidence="2">The sequence shown here is derived from an EMBL/GenBank/DDBJ whole genome shotgun (WGS) entry which is preliminary data.</text>
</comment>
<dbReference type="RefSeq" id="WP_135097249.1">
    <property type="nucleotide sequence ID" value="NZ_JADGLW010000003.1"/>
</dbReference>
<protein>
    <submittedName>
        <fullName evidence="2">Uncharacterized protein</fullName>
    </submittedName>
</protein>
<accession>A0ABR9XXN2</accession>
<evidence type="ECO:0000256" key="1">
    <source>
        <dbReference type="SAM" id="Phobius"/>
    </source>
</evidence>
<proteinExistence type="predicted"/>
<sequence>MTLDDIVSNLNTLSLFIPVIGLIVTFFYKTIKISYSDDVDLNKANRAFKKFLKTSLYFLFVFSSILIILFTLSSDLIQTYSQEWEMLENKNRTYITFLFFYSIVASALAFYSLIFFSNYKEETFLILEDSLGEHEYKLLSKAYEQNIVTIKYQNPENLDTVYEKAVDIKECTLIYRTVTKNIIQQDFHLIRTKSPSWLRLIIIVLIVILIAISSCYTFSVFWGYIELSSATDGFSESLFAIYIIISLTFVIPIGAGIIFLIKAYKFKWYK</sequence>
<keyword evidence="1" id="KW-0472">Membrane</keyword>
<feature type="transmembrane region" description="Helical" evidence="1">
    <location>
        <begin position="200"/>
        <end position="225"/>
    </location>
</feature>
<feature type="transmembrane region" description="Helical" evidence="1">
    <location>
        <begin position="94"/>
        <end position="116"/>
    </location>
</feature>
<name>A0ABR9XXN2_9STAP</name>
<keyword evidence="3" id="KW-1185">Reference proteome</keyword>
<evidence type="ECO:0000313" key="3">
    <source>
        <dbReference type="Proteomes" id="UP000647980"/>
    </source>
</evidence>
<gene>
    <name evidence="2" type="ORF">IR135_04920</name>
</gene>
<feature type="transmembrane region" description="Helical" evidence="1">
    <location>
        <begin position="56"/>
        <end position="74"/>
    </location>
</feature>
<feature type="transmembrane region" description="Helical" evidence="1">
    <location>
        <begin position="6"/>
        <end position="28"/>
    </location>
</feature>
<reference evidence="2 3" key="1">
    <citation type="submission" date="2020-10" db="EMBL/GenBank/DDBJ databases">
        <title>Mouse Oral microbiota.</title>
        <authorList>
            <person name="Joseph S."/>
            <person name="Aduse-Opoku J."/>
        </authorList>
    </citation>
    <scope>NUCLEOTIDE SEQUENCE [LARGE SCALE GENOMIC DNA]</scope>
    <source>
        <strain evidence="2 3">19428wE5_W307</strain>
    </source>
</reference>
<feature type="transmembrane region" description="Helical" evidence="1">
    <location>
        <begin position="237"/>
        <end position="261"/>
    </location>
</feature>
<evidence type="ECO:0000313" key="2">
    <source>
        <dbReference type="EMBL" id="MBF0753603.1"/>
    </source>
</evidence>
<dbReference type="EMBL" id="JADGLW010000003">
    <property type="protein sequence ID" value="MBF0753603.1"/>
    <property type="molecule type" value="Genomic_DNA"/>
</dbReference>
<dbReference type="Proteomes" id="UP000647980">
    <property type="component" value="Unassembled WGS sequence"/>
</dbReference>
<organism evidence="2 3">
    <name type="scientific">Jeotgalicoccus nanhaiensis</name>
    <dbReference type="NCBI Taxonomy" id="568603"/>
    <lineage>
        <taxon>Bacteria</taxon>
        <taxon>Bacillati</taxon>
        <taxon>Bacillota</taxon>
        <taxon>Bacilli</taxon>
        <taxon>Bacillales</taxon>
        <taxon>Staphylococcaceae</taxon>
        <taxon>Jeotgalicoccus</taxon>
    </lineage>
</organism>
<keyword evidence="1" id="KW-1133">Transmembrane helix</keyword>